<evidence type="ECO:0000313" key="2">
    <source>
        <dbReference type="Proteomes" id="UP000680865"/>
    </source>
</evidence>
<name>A0A919SNP6_9ACTN</name>
<evidence type="ECO:0000313" key="1">
    <source>
        <dbReference type="EMBL" id="GIM74747.1"/>
    </source>
</evidence>
<accession>A0A919SNP6</accession>
<reference evidence="1" key="1">
    <citation type="submission" date="2021-03" db="EMBL/GenBank/DDBJ databases">
        <title>Whole genome shotgun sequence of Actinoplanes consettensis NBRC 14913.</title>
        <authorList>
            <person name="Komaki H."/>
            <person name="Tamura T."/>
        </authorList>
    </citation>
    <scope>NUCLEOTIDE SEQUENCE</scope>
    <source>
        <strain evidence="1">NBRC 14913</strain>
    </source>
</reference>
<organism evidence="1 2">
    <name type="scientific">Winogradskya consettensis</name>
    <dbReference type="NCBI Taxonomy" id="113560"/>
    <lineage>
        <taxon>Bacteria</taxon>
        <taxon>Bacillati</taxon>
        <taxon>Actinomycetota</taxon>
        <taxon>Actinomycetes</taxon>
        <taxon>Micromonosporales</taxon>
        <taxon>Micromonosporaceae</taxon>
        <taxon>Winogradskya</taxon>
    </lineage>
</organism>
<keyword evidence="2" id="KW-1185">Reference proteome</keyword>
<dbReference type="RefSeq" id="WP_212998906.1">
    <property type="nucleotide sequence ID" value="NZ_BAAATW010000015.1"/>
</dbReference>
<sequence length="71" mass="7479">MIQRNLRDPGMVPPHSTALIGDYVIVNITTDGEAPIGVAAKFLNDCANIATCQWLIRGESAVPADGEADGQ</sequence>
<protein>
    <submittedName>
        <fullName evidence="1">Uncharacterized protein</fullName>
    </submittedName>
</protein>
<dbReference type="Proteomes" id="UP000680865">
    <property type="component" value="Unassembled WGS sequence"/>
</dbReference>
<comment type="caution">
    <text evidence="1">The sequence shown here is derived from an EMBL/GenBank/DDBJ whole genome shotgun (WGS) entry which is preliminary data.</text>
</comment>
<gene>
    <name evidence="1" type="ORF">Aco04nite_41850</name>
</gene>
<proteinExistence type="predicted"/>
<dbReference type="AlphaFoldDB" id="A0A919SNP6"/>
<dbReference type="EMBL" id="BOQP01000021">
    <property type="protein sequence ID" value="GIM74747.1"/>
    <property type="molecule type" value="Genomic_DNA"/>
</dbReference>